<proteinExistence type="predicted"/>
<evidence type="ECO:0000313" key="1">
    <source>
        <dbReference type="EMBL" id="GLW91771.1"/>
    </source>
</evidence>
<name>A0A9W6QIM4_9PSEU</name>
<gene>
    <name evidence="1" type="ORF">Aglo03_25870</name>
</gene>
<dbReference type="Proteomes" id="UP001165042">
    <property type="component" value="Unassembled WGS sequence"/>
</dbReference>
<accession>A0A9W6QIM4</accession>
<organism evidence="1 2">
    <name type="scientific">Actinokineospora globicatena</name>
    <dbReference type="NCBI Taxonomy" id="103729"/>
    <lineage>
        <taxon>Bacteria</taxon>
        <taxon>Bacillati</taxon>
        <taxon>Actinomycetota</taxon>
        <taxon>Actinomycetes</taxon>
        <taxon>Pseudonocardiales</taxon>
        <taxon>Pseudonocardiaceae</taxon>
        <taxon>Actinokineospora</taxon>
    </lineage>
</organism>
<keyword evidence="2" id="KW-1185">Reference proteome</keyword>
<evidence type="ECO:0000313" key="2">
    <source>
        <dbReference type="Proteomes" id="UP001165042"/>
    </source>
</evidence>
<dbReference type="AlphaFoldDB" id="A0A9W6QIM4"/>
<dbReference type="Pfam" id="PF12691">
    <property type="entry name" value="Phage_tail_terminator_6"/>
    <property type="match status" value="1"/>
</dbReference>
<sequence>MTLARHGAGVLSQACCLHLQTLGFGITAPGVPGLPAYAEELPDQPDAAIGVFTLPGPAQADLSGYVTPTVQIVVRSHAGDRQTPVEVAQAIRAALDGTDTVTWAPGTAHAVDLLTVDSLTSHPTNRGVDPRDRPLWSVELRTEYLED</sequence>
<protein>
    <submittedName>
        <fullName evidence="1">Uncharacterized protein</fullName>
    </submittedName>
</protein>
<dbReference type="InterPro" id="IPR024411">
    <property type="entry name" value="Tail_terminator_phage"/>
</dbReference>
<comment type="caution">
    <text evidence="1">The sequence shown here is derived from an EMBL/GenBank/DDBJ whole genome shotgun (WGS) entry which is preliminary data.</text>
</comment>
<reference evidence="1" key="1">
    <citation type="submission" date="2023-02" db="EMBL/GenBank/DDBJ databases">
        <title>Actinokineospora globicatena NBRC 15670.</title>
        <authorList>
            <person name="Ichikawa N."/>
            <person name="Sato H."/>
            <person name="Tonouchi N."/>
        </authorList>
    </citation>
    <scope>NUCLEOTIDE SEQUENCE</scope>
    <source>
        <strain evidence="1">NBRC 15670</strain>
    </source>
</reference>
<dbReference type="EMBL" id="BSSD01000003">
    <property type="protein sequence ID" value="GLW91771.1"/>
    <property type="molecule type" value="Genomic_DNA"/>
</dbReference>